<proteinExistence type="predicted"/>
<sequence>MYHSISALIDENQTYFIGVSFGTISDKRIKQVKIRNKAKNENKYDDAQIIETKYGEIWYFEARNRGFVENEIIGIDEKNDVIQKVN</sequence>
<organism evidence="1 2">
    <name type="scientific">Clostridium grantii DSM 8605</name>
    <dbReference type="NCBI Taxonomy" id="1121316"/>
    <lineage>
        <taxon>Bacteria</taxon>
        <taxon>Bacillati</taxon>
        <taxon>Bacillota</taxon>
        <taxon>Clostridia</taxon>
        <taxon>Eubacteriales</taxon>
        <taxon>Clostridiaceae</taxon>
        <taxon>Clostridium</taxon>
    </lineage>
</organism>
<dbReference type="AlphaFoldDB" id="A0A1M5VN74"/>
<name>A0A1M5VN74_9CLOT</name>
<accession>A0A1M5VN74</accession>
<keyword evidence="2" id="KW-1185">Reference proteome</keyword>
<dbReference type="Proteomes" id="UP000184447">
    <property type="component" value="Unassembled WGS sequence"/>
</dbReference>
<gene>
    <name evidence="1" type="ORF">SAMN02745207_02383</name>
</gene>
<reference evidence="1 2" key="1">
    <citation type="submission" date="2016-11" db="EMBL/GenBank/DDBJ databases">
        <authorList>
            <person name="Jaros S."/>
            <person name="Januszkiewicz K."/>
            <person name="Wedrychowicz H."/>
        </authorList>
    </citation>
    <scope>NUCLEOTIDE SEQUENCE [LARGE SCALE GENOMIC DNA]</scope>
    <source>
        <strain evidence="1 2">DSM 8605</strain>
    </source>
</reference>
<evidence type="ECO:0000313" key="2">
    <source>
        <dbReference type="Proteomes" id="UP000184447"/>
    </source>
</evidence>
<dbReference type="EMBL" id="FQXM01000012">
    <property type="protein sequence ID" value="SHH76716.1"/>
    <property type="molecule type" value="Genomic_DNA"/>
</dbReference>
<dbReference type="STRING" id="1121316.SAMN02745207_02383"/>
<protein>
    <submittedName>
        <fullName evidence="1">Uncharacterized protein</fullName>
    </submittedName>
</protein>
<evidence type="ECO:0000313" key="1">
    <source>
        <dbReference type="EMBL" id="SHH76716.1"/>
    </source>
</evidence>